<proteinExistence type="predicted"/>
<evidence type="ECO:0000313" key="1">
    <source>
        <dbReference type="EMBL" id="KAK2565677.1"/>
    </source>
</evidence>
<reference evidence="1" key="2">
    <citation type="journal article" date="2023" name="Science">
        <title>Genomic signatures of disease resistance in endangered staghorn corals.</title>
        <authorList>
            <person name="Vollmer S.V."/>
            <person name="Selwyn J.D."/>
            <person name="Despard B.A."/>
            <person name="Roesel C.L."/>
        </authorList>
    </citation>
    <scope>NUCLEOTIDE SEQUENCE</scope>
    <source>
        <strain evidence="1">K2</strain>
    </source>
</reference>
<dbReference type="EMBL" id="JARQWQ010000019">
    <property type="protein sequence ID" value="KAK2565677.1"/>
    <property type="molecule type" value="Genomic_DNA"/>
</dbReference>
<name>A0AAD9QQR1_ACRCE</name>
<organism evidence="1 2">
    <name type="scientific">Acropora cervicornis</name>
    <name type="common">Staghorn coral</name>
    <dbReference type="NCBI Taxonomy" id="6130"/>
    <lineage>
        <taxon>Eukaryota</taxon>
        <taxon>Metazoa</taxon>
        <taxon>Cnidaria</taxon>
        <taxon>Anthozoa</taxon>
        <taxon>Hexacorallia</taxon>
        <taxon>Scleractinia</taxon>
        <taxon>Astrocoeniina</taxon>
        <taxon>Acroporidae</taxon>
        <taxon>Acropora</taxon>
    </lineage>
</organism>
<reference evidence="1" key="1">
    <citation type="journal article" date="2023" name="G3 (Bethesda)">
        <title>Whole genome assembly and annotation of the endangered Caribbean coral Acropora cervicornis.</title>
        <authorList>
            <person name="Selwyn J.D."/>
            <person name="Vollmer S.V."/>
        </authorList>
    </citation>
    <scope>NUCLEOTIDE SEQUENCE</scope>
    <source>
        <strain evidence="1">K2</strain>
    </source>
</reference>
<dbReference type="Proteomes" id="UP001249851">
    <property type="component" value="Unassembled WGS sequence"/>
</dbReference>
<sequence>MEHFPAEDPTSTEDDNFTRKQRREICSNSTICWWRWIGITETRITNEDLDGFNYNIPGYSFEYVPTPLSAGGVGVYIRDDYDYFVIEKASESCSMLPTIDKPTRIYRDSATLIDNIFVNNLNDLVLSGNIITDLSDHFSQIWQGIRELIGRQKKYCKSISAVRANSSSPLVNDPSKIANIMNFHFATCGHHLAAKLPYSEKHFSDYLTPRNDAGSFMFRPVEPEKIISEILTLSSKQILWFVFMSNPSSKMFTTNPRRTFSYHL</sequence>
<keyword evidence="2" id="KW-1185">Reference proteome</keyword>
<evidence type="ECO:0000313" key="2">
    <source>
        <dbReference type="Proteomes" id="UP001249851"/>
    </source>
</evidence>
<gene>
    <name evidence="1" type="ORF">P5673_010846</name>
</gene>
<protein>
    <submittedName>
        <fullName evidence="1">Uncharacterized protein</fullName>
    </submittedName>
</protein>
<dbReference type="AlphaFoldDB" id="A0AAD9QQR1"/>
<accession>A0AAD9QQR1</accession>
<comment type="caution">
    <text evidence="1">The sequence shown here is derived from an EMBL/GenBank/DDBJ whole genome shotgun (WGS) entry which is preliminary data.</text>
</comment>